<organism evidence="2 3">
    <name type="scientific">Roseovarius gahaiensis</name>
    <dbReference type="NCBI Taxonomy" id="2716691"/>
    <lineage>
        <taxon>Bacteria</taxon>
        <taxon>Pseudomonadati</taxon>
        <taxon>Pseudomonadota</taxon>
        <taxon>Alphaproteobacteria</taxon>
        <taxon>Rhodobacterales</taxon>
        <taxon>Roseobacteraceae</taxon>
        <taxon>Roseovarius</taxon>
    </lineage>
</organism>
<accession>A0A967EFN8</accession>
<reference evidence="2" key="1">
    <citation type="submission" date="2020-03" db="EMBL/GenBank/DDBJ databases">
        <title>Roseovarius gahaiensis sp. nov., isolated from Gahai Saline Lake, China.</title>
        <authorList>
            <person name="Sun X."/>
        </authorList>
    </citation>
    <scope>NUCLEOTIDE SEQUENCE</scope>
    <source>
        <strain evidence="2">GH877</strain>
    </source>
</reference>
<evidence type="ECO:0000256" key="1">
    <source>
        <dbReference type="SAM" id="MobiDB-lite"/>
    </source>
</evidence>
<feature type="region of interest" description="Disordered" evidence="1">
    <location>
        <begin position="38"/>
        <end position="60"/>
    </location>
</feature>
<dbReference type="AlphaFoldDB" id="A0A967EFN8"/>
<comment type="caution">
    <text evidence="2">The sequence shown here is derived from an EMBL/GenBank/DDBJ whole genome shotgun (WGS) entry which is preliminary data.</text>
</comment>
<dbReference type="RefSeq" id="WP_167193772.1">
    <property type="nucleotide sequence ID" value="NZ_JAAORB010000004.1"/>
</dbReference>
<sequence>MKRVLIKAFFCRIWWGSCVVVQAGLWRKTISKDSALPSSGAQCAKRTTTDMALGGQSDTI</sequence>
<dbReference type="Proteomes" id="UP000639775">
    <property type="component" value="Unassembled WGS sequence"/>
</dbReference>
<dbReference type="EMBL" id="JAAORB010000004">
    <property type="protein sequence ID" value="NHQ73700.1"/>
    <property type="molecule type" value="Genomic_DNA"/>
</dbReference>
<protein>
    <submittedName>
        <fullName evidence="2">Uncharacterized protein</fullName>
    </submittedName>
</protein>
<evidence type="ECO:0000313" key="2">
    <source>
        <dbReference type="EMBL" id="NHQ73700.1"/>
    </source>
</evidence>
<keyword evidence="3" id="KW-1185">Reference proteome</keyword>
<proteinExistence type="predicted"/>
<evidence type="ECO:0000313" key="3">
    <source>
        <dbReference type="Proteomes" id="UP000639775"/>
    </source>
</evidence>
<name>A0A967EFN8_9RHOB</name>
<gene>
    <name evidence="2" type="ORF">HAT86_04360</name>
</gene>